<accession>A0A9P9D550</accession>
<dbReference type="InterPro" id="IPR018712">
    <property type="entry name" value="Tle1-like_cat"/>
</dbReference>
<dbReference type="Proteomes" id="UP000700596">
    <property type="component" value="Unassembled WGS sequence"/>
</dbReference>
<keyword evidence="3" id="KW-1185">Reference proteome</keyword>
<name>A0A9P9D550_9PLEO</name>
<evidence type="ECO:0000313" key="2">
    <source>
        <dbReference type="EMBL" id="KAH7112586.1"/>
    </source>
</evidence>
<dbReference type="Pfam" id="PF09994">
    <property type="entry name" value="T6SS_Tle1-like_cat"/>
    <property type="match status" value="1"/>
</dbReference>
<sequence>MATTRRVIVLCDGTWCGRETNTKSNIYFLAKMIGVNFLRNPAVYESSSGNIHARYFDGVGLDGDFMSYIWNGAFATQARKECTEVYKFVANNFASNPQVHTEVWMFGISRGAYIVRSVAGMINNCGIIEGKKNKDLIDQAYDIYRSPYPVHEPQSAEMIEFREKVSYKVSKPPIKFMGLFDTVGSRGVPKLNYHTGTGFEWPEFYDTNVSSEVEKVYHAVATHDRFWAFQPCLVSRNSKNNKKGDLEIHQKWFPGCHYDIARQEFQFLREGGSRLEKILFPILNMFSKTIVPNEQLADLVLLWVLESIETTGGGEIIQHDMAGNKRDITRVISDIKIRITSGGTGTGDIYEHILSYLPGGNISFLVAWFENFDKTAYAILFKPRNRGNSPEPDPGKSNLKQPSVYNEVYNYTVPDPNIRPNASGTNVIETSAKVNLLRYPSETYQNYCKYMEAVGRLA</sequence>
<dbReference type="PANTHER" id="PTHR33840">
    <property type="match status" value="1"/>
</dbReference>
<dbReference type="OrthoDB" id="59699at2759"/>
<dbReference type="AlphaFoldDB" id="A0A9P9D550"/>
<evidence type="ECO:0000313" key="3">
    <source>
        <dbReference type="Proteomes" id="UP000700596"/>
    </source>
</evidence>
<comment type="caution">
    <text evidence="2">The sequence shown here is derived from an EMBL/GenBank/DDBJ whole genome shotgun (WGS) entry which is preliminary data.</text>
</comment>
<dbReference type="EMBL" id="JAGMWT010000021">
    <property type="protein sequence ID" value="KAH7112586.1"/>
    <property type="molecule type" value="Genomic_DNA"/>
</dbReference>
<organism evidence="2 3">
    <name type="scientific">Dendryphion nanum</name>
    <dbReference type="NCBI Taxonomy" id="256645"/>
    <lineage>
        <taxon>Eukaryota</taxon>
        <taxon>Fungi</taxon>
        <taxon>Dikarya</taxon>
        <taxon>Ascomycota</taxon>
        <taxon>Pezizomycotina</taxon>
        <taxon>Dothideomycetes</taxon>
        <taxon>Pleosporomycetidae</taxon>
        <taxon>Pleosporales</taxon>
        <taxon>Torulaceae</taxon>
        <taxon>Dendryphion</taxon>
    </lineage>
</organism>
<protein>
    <recommendedName>
        <fullName evidence="1">T6SS Phospholipase effector Tle1-like catalytic domain-containing protein</fullName>
    </recommendedName>
</protein>
<feature type="domain" description="T6SS Phospholipase effector Tle1-like catalytic" evidence="1">
    <location>
        <begin position="5"/>
        <end position="306"/>
    </location>
</feature>
<gene>
    <name evidence="2" type="ORF">B0J11DRAFT_446805</name>
</gene>
<dbReference type="PANTHER" id="PTHR33840:SF1">
    <property type="entry name" value="TLE1 PHOSPHOLIPASE DOMAIN-CONTAINING PROTEIN"/>
    <property type="match status" value="1"/>
</dbReference>
<evidence type="ECO:0000259" key="1">
    <source>
        <dbReference type="Pfam" id="PF09994"/>
    </source>
</evidence>
<reference evidence="2" key="1">
    <citation type="journal article" date="2021" name="Nat. Commun.">
        <title>Genetic determinants of endophytism in the Arabidopsis root mycobiome.</title>
        <authorList>
            <person name="Mesny F."/>
            <person name="Miyauchi S."/>
            <person name="Thiergart T."/>
            <person name="Pickel B."/>
            <person name="Atanasova L."/>
            <person name="Karlsson M."/>
            <person name="Huettel B."/>
            <person name="Barry K.W."/>
            <person name="Haridas S."/>
            <person name="Chen C."/>
            <person name="Bauer D."/>
            <person name="Andreopoulos W."/>
            <person name="Pangilinan J."/>
            <person name="LaButti K."/>
            <person name="Riley R."/>
            <person name="Lipzen A."/>
            <person name="Clum A."/>
            <person name="Drula E."/>
            <person name="Henrissat B."/>
            <person name="Kohler A."/>
            <person name="Grigoriev I.V."/>
            <person name="Martin F.M."/>
            <person name="Hacquard S."/>
        </authorList>
    </citation>
    <scope>NUCLEOTIDE SEQUENCE</scope>
    <source>
        <strain evidence="2">MPI-CAGE-CH-0243</strain>
    </source>
</reference>
<proteinExistence type="predicted"/>